<dbReference type="SUPFAM" id="SSF48452">
    <property type="entry name" value="TPR-like"/>
    <property type="match status" value="1"/>
</dbReference>
<reference evidence="1 2" key="1">
    <citation type="submission" date="2015-01" db="EMBL/GenBank/DDBJ databases">
        <title>Draft genome sequence of Pedobacter sp. NL19 isolated from sludge of an effluent treatment pond in an abandoned uranium mine.</title>
        <authorList>
            <person name="Santos T."/>
            <person name="Caetano T."/>
            <person name="Covas C."/>
            <person name="Cruz A."/>
            <person name="Mendo S."/>
        </authorList>
    </citation>
    <scope>NUCLEOTIDE SEQUENCE [LARGE SCALE GENOMIC DNA]</scope>
    <source>
        <strain evidence="1 2">NL19</strain>
    </source>
</reference>
<dbReference type="STRING" id="1503925.TH53_07095"/>
<protein>
    <recommendedName>
        <fullName evidence="3">Starch-binding associating with outer membrane</fullName>
    </recommendedName>
</protein>
<dbReference type="RefSeq" id="WP_041880116.1">
    <property type="nucleotide sequence ID" value="NZ_CP157278.1"/>
</dbReference>
<evidence type="ECO:0008006" key="3">
    <source>
        <dbReference type="Google" id="ProtNLM"/>
    </source>
</evidence>
<dbReference type="OrthoDB" id="9766256at2"/>
<name>A0A0D0GP30_9SPHI</name>
<dbReference type="Gene3D" id="1.25.40.390">
    <property type="match status" value="1"/>
</dbReference>
<keyword evidence="2" id="KW-1185">Reference proteome</keyword>
<proteinExistence type="predicted"/>
<gene>
    <name evidence="1" type="ORF">TH53_07095</name>
</gene>
<dbReference type="InterPro" id="IPR041662">
    <property type="entry name" value="SusD-like_2"/>
</dbReference>
<dbReference type="Proteomes" id="UP000032049">
    <property type="component" value="Unassembled WGS sequence"/>
</dbReference>
<dbReference type="Pfam" id="PF12771">
    <property type="entry name" value="SusD-like_2"/>
    <property type="match status" value="1"/>
</dbReference>
<accession>A0A0D0GP30</accession>
<comment type="caution">
    <text evidence="1">The sequence shown here is derived from an EMBL/GenBank/DDBJ whole genome shotgun (WGS) entry which is preliminary data.</text>
</comment>
<evidence type="ECO:0000313" key="1">
    <source>
        <dbReference type="EMBL" id="KIO77885.1"/>
    </source>
</evidence>
<evidence type="ECO:0000313" key="2">
    <source>
        <dbReference type="Proteomes" id="UP000032049"/>
    </source>
</evidence>
<dbReference type="EMBL" id="JXRA01000028">
    <property type="protein sequence ID" value="KIO77885.1"/>
    <property type="molecule type" value="Genomic_DNA"/>
</dbReference>
<organism evidence="1 2">
    <name type="scientific">Pedobacter lusitanus</name>
    <dbReference type="NCBI Taxonomy" id="1503925"/>
    <lineage>
        <taxon>Bacteria</taxon>
        <taxon>Pseudomonadati</taxon>
        <taxon>Bacteroidota</taxon>
        <taxon>Sphingobacteriia</taxon>
        <taxon>Sphingobacteriales</taxon>
        <taxon>Sphingobacteriaceae</taxon>
        <taxon>Pedobacter</taxon>
    </lineage>
</organism>
<dbReference type="AlphaFoldDB" id="A0A0D0GP30"/>
<dbReference type="InterPro" id="IPR011990">
    <property type="entry name" value="TPR-like_helical_dom_sf"/>
</dbReference>
<sequence length="508" mass="56712">MKAIKIILCLLLVIVTTSGCLKYDVLRDNPNNPISVPPALLFTAVIPRPVSSFTDSYQDPQYHTFASADSGPVNYKYGTGSFYYGDKIKDNDKSTTYSAISSALRNIDKMVKEAESAKTPVYPILAKFLKAYYYITMTRQMGDIPLTEALKGAEIPKPRYDSQKSVFIQCLNWLDEANTELGAFITANPGASVDGDIYYTGDLRKWQKAINAYTVRVLILLSKKENDADVNVKSRFQAIIQNPSKYPLFISLSDNMQITHRDEDGFRGTYNPTAGILKEGVIYADTYIDLLKSYQDPRLPIIADPTPKALAANPTNEAAVRADFASYAGASAAATAIDNNLKKNNGEFSRPNEKRFWNFTGQPSILLGYSEQELNIAEAANRGWIATDAKTHYDNGVKASMDFYNAPVGDYLTSKAPYISGPAGLKRILEQQYLSFAENSGWEAWFLNRRTGVPEYKFSNVNNITKFPVRWAYPTAENTDNTANYRAALTAQFGSEIDDRDQLMWLLK</sequence>
<dbReference type="PROSITE" id="PS51257">
    <property type="entry name" value="PROKAR_LIPOPROTEIN"/>
    <property type="match status" value="1"/>
</dbReference>